<dbReference type="Pfam" id="PF13193">
    <property type="entry name" value="AMP-binding_C"/>
    <property type="match status" value="1"/>
</dbReference>
<reference evidence="3 4" key="1">
    <citation type="submission" date="2017-05" db="EMBL/GenBank/DDBJ databases">
        <authorList>
            <person name="Varghese N."/>
            <person name="Submissions S."/>
        </authorList>
    </citation>
    <scope>NUCLEOTIDE SEQUENCE [LARGE SCALE GENOMIC DNA]</scope>
    <source>
        <strain evidence="3 4">DSM 46834</strain>
    </source>
</reference>
<dbReference type="Pfam" id="PF00501">
    <property type="entry name" value="AMP-binding"/>
    <property type="match status" value="1"/>
</dbReference>
<dbReference type="PROSITE" id="PS00455">
    <property type="entry name" value="AMP_BINDING"/>
    <property type="match status" value="1"/>
</dbReference>
<evidence type="ECO:0000313" key="3">
    <source>
        <dbReference type="EMBL" id="SMO33458.1"/>
    </source>
</evidence>
<protein>
    <submittedName>
        <fullName evidence="3">Crotonobetaine/carnitine-CoA ligase</fullName>
    </submittedName>
</protein>
<feature type="domain" description="AMP-binding enzyme C-terminal" evidence="2">
    <location>
        <begin position="430"/>
        <end position="505"/>
    </location>
</feature>
<dbReference type="EMBL" id="FXTJ01000001">
    <property type="protein sequence ID" value="SMO33458.1"/>
    <property type="molecule type" value="Genomic_DNA"/>
</dbReference>
<evidence type="ECO:0000259" key="1">
    <source>
        <dbReference type="Pfam" id="PF00501"/>
    </source>
</evidence>
<sequence length="528" mass="55786">MSPPGRSGSVGDRLTWQAGIDPRRPFLVRVGPGGQQTVLSYHDVWLESRAMARLLTQLGVGRGDPVHVQLGNVPELLVCLFAVAHLGAVLVPTHPSSTVDDVAYVMSHAGCRVSVTALDRMPVVAAAAEMVPELAQVVTVGGAADGAICWEDVRPGLAEGELPDARPGPGDLLAVLYTSGSSGWPKGVMLTHANLLFAGEAVAQLVRLRAEDRWLVTLPLSHANALLYSVMSAFVTGASAALVPAFDPARWAEQTRDVSATVASLFAVHVRAVLGASPGGVDTSGLRLTLFAQHLTEHERAVFEERFATRLVQVYGLTETLAPTLCDPVHGPVVPGTVGRPTPWVRTRLVDPDGAEVAPGEAGELLVQGVPGHSLMAGYLGREADTRRILHDGWLATGDHLRALPDGSLEFLGRAEDVLKPGVDNVSAAEVERVLLEHVSVLDAAVVGVSTPEREEHIVGFVVLRPEDDATEAEVLAWAGDRLAAHKVPERVVAVPALPRNAVGKVLKRQLGTAHVPVSAAPRVPPVR</sequence>
<dbReference type="Gene3D" id="3.30.300.30">
    <property type="match status" value="1"/>
</dbReference>
<dbReference type="AlphaFoldDB" id="A0A521AFA6"/>
<dbReference type="InterPro" id="IPR042099">
    <property type="entry name" value="ANL_N_sf"/>
</dbReference>
<accession>A0A521AFA6</accession>
<gene>
    <name evidence="3" type="ORF">SAMN06273567_10176</name>
</gene>
<name>A0A521AFA6_9ACTN</name>
<dbReference type="InterPro" id="IPR050237">
    <property type="entry name" value="ATP-dep_AMP-bd_enzyme"/>
</dbReference>
<dbReference type="Proteomes" id="UP000317484">
    <property type="component" value="Unassembled WGS sequence"/>
</dbReference>
<keyword evidence="4" id="KW-1185">Reference proteome</keyword>
<evidence type="ECO:0000259" key="2">
    <source>
        <dbReference type="Pfam" id="PF13193"/>
    </source>
</evidence>
<organism evidence="3 4">
    <name type="scientific">Geodermatophilus aquaeductus</name>
    <dbReference type="NCBI Taxonomy" id="1564161"/>
    <lineage>
        <taxon>Bacteria</taxon>
        <taxon>Bacillati</taxon>
        <taxon>Actinomycetota</taxon>
        <taxon>Actinomycetes</taxon>
        <taxon>Geodermatophilales</taxon>
        <taxon>Geodermatophilaceae</taxon>
        <taxon>Geodermatophilus</taxon>
    </lineage>
</organism>
<dbReference type="InterPro" id="IPR000873">
    <property type="entry name" value="AMP-dep_synth/lig_dom"/>
</dbReference>
<dbReference type="Gene3D" id="3.40.50.12780">
    <property type="entry name" value="N-terminal domain of ligase-like"/>
    <property type="match status" value="1"/>
</dbReference>
<dbReference type="RefSeq" id="WP_142456441.1">
    <property type="nucleotide sequence ID" value="NZ_FXTJ01000001.1"/>
</dbReference>
<dbReference type="GO" id="GO:0016877">
    <property type="term" value="F:ligase activity, forming carbon-sulfur bonds"/>
    <property type="evidence" value="ECO:0007669"/>
    <property type="project" value="UniProtKB-ARBA"/>
</dbReference>
<dbReference type="InterPro" id="IPR045851">
    <property type="entry name" value="AMP-bd_C_sf"/>
</dbReference>
<evidence type="ECO:0000313" key="4">
    <source>
        <dbReference type="Proteomes" id="UP000317484"/>
    </source>
</evidence>
<dbReference type="PANTHER" id="PTHR43767">
    <property type="entry name" value="LONG-CHAIN-FATTY-ACID--COA LIGASE"/>
    <property type="match status" value="1"/>
</dbReference>
<dbReference type="PANTHER" id="PTHR43767:SF10">
    <property type="entry name" value="SURFACTIN SYNTHASE SUBUNIT 1"/>
    <property type="match status" value="1"/>
</dbReference>
<proteinExistence type="predicted"/>
<dbReference type="InterPro" id="IPR025110">
    <property type="entry name" value="AMP-bd_C"/>
</dbReference>
<keyword evidence="3" id="KW-0436">Ligase</keyword>
<dbReference type="InterPro" id="IPR020845">
    <property type="entry name" value="AMP-binding_CS"/>
</dbReference>
<feature type="domain" description="AMP-dependent synthetase/ligase" evidence="1">
    <location>
        <begin position="15"/>
        <end position="380"/>
    </location>
</feature>
<dbReference type="SUPFAM" id="SSF56801">
    <property type="entry name" value="Acetyl-CoA synthetase-like"/>
    <property type="match status" value="1"/>
</dbReference>